<evidence type="ECO:0000256" key="1">
    <source>
        <dbReference type="ARBA" id="ARBA00006484"/>
    </source>
</evidence>
<dbReference type="InterPro" id="IPR002347">
    <property type="entry name" value="SDR_fam"/>
</dbReference>
<dbReference type="PRINTS" id="PR00081">
    <property type="entry name" value="GDHRDH"/>
</dbReference>
<dbReference type="PROSITE" id="PS00061">
    <property type="entry name" value="ADH_SHORT"/>
    <property type="match status" value="1"/>
</dbReference>
<name>A0A382P2C8_9ZZZZ</name>
<proteinExistence type="inferred from homology"/>
<dbReference type="PRINTS" id="PR00080">
    <property type="entry name" value="SDRFAMILY"/>
</dbReference>
<evidence type="ECO:0000256" key="2">
    <source>
        <dbReference type="ARBA" id="ARBA00023002"/>
    </source>
</evidence>
<dbReference type="InterPro" id="IPR020904">
    <property type="entry name" value="Sc_DH/Rdtase_CS"/>
</dbReference>
<dbReference type="PANTHER" id="PTHR24321">
    <property type="entry name" value="DEHYDROGENASES, SHORT CHAIN"/>
    <property type="match status" value="1"/>
</dbReference>
<dbReference type="SUPFAM" id="SSF51735">
    <property type="entry name" value="NAD(P)-binding Rossmann-fold domains"/>
    <property type="match status" value="1"/>
</dbReference>
<accession>A0A382P2C8</accession>
<dbReference type="InterPro" id="IPR036291">
    <property type="entry name" value="NAD(P)-bd_dom_sf"/>
</dbReference>
<dbReference type="Gene3D" id="3.40.50.720">
    <property type="entry name" value="NAD(P)-binding Rossmann-like Domain"/>
    <property type="match status" value="1"/>
</dbReference>
<dbReference type="Pfam" id="PF13561">
    <property type="entry name" value="adh_short_C2"/>
    <property type="match status" value="1"/>
</dbReference>
<dbReference type="FunFam" id="3.40.50.720:FF:000084">
    <property type="entry name" value="Short-chain dehydrogenase reductase"/>
    <property type="match status" value="1"/>
</dbReference>
<keyword evidence="2" id="KW-0560">Oxidoreductase</keyword>
<organism evidence="3">
    <name type="scientific">marine metagenome</name>
    <dbReference type="NCBI Taxonomy" id="408172"/>
    <lineage>
        <taxon>unclassified sequences</taxon>
        <taxon>metagenomes</taxon>
        <taxon>ecological metagenomes</taxon>
    </lineage>
</organism>
<dbReference type="EMBL" id="UINC01103536">
    <property type="protein sequence ID" value="SVC65991.1"/>
    <property type="molecule type" value="Genomic_DNA"/>
</dbReference>
<gene>
    <name evidence="3" type="ORF">METZ01_LOCUS318845</name>
</gene>
<dbReference type="GO" id="GO:0016491">
    <property type="term" value="F:oxidoreductase activity"/>
    <property type="evidence" value="ECO:0007669"/>
    <property type="project" value="UniProtKB-KW"/>
</dbReference>
<evidence type="ECO:0000313" key="3">
    <source>
        <dbReference type="EMBL" id="SVC65991.1"/>
    </source>
</evidence>
<dbReference type="CDD" id="cd05233">
    <property type="entry name" value="SDR_c"/>
    <property type="match status" value="1"/>
</dbReference>
<dbReference type="NCBIfam" id="NF005559">
    <property type="entry name" value="PRK07231.1"/>
    <property type="match status" value="1"/>
</dbReference>
<dbReference type="PANTHER" id="PTHR24321:SF8">
    <property type="entry name" value="ESTRADIOL 17-BETA-DEHYDROGENASE 8-RELATED"/>
    <property type="match status" value="1"/>
</dbReference>
<protein>
    <recommendedName>
        <fullName evidence="4">Oxidoreductase</fullName>
    </recommendedName>
</protein>
<comment type="similarity">
    <text evidence="1">Belongs to the short-chain dehydrogenases/reductases (SDR) family.</text>
</comment>
<reference evidence="3" key="1">
    <citation type="submission" date="2018-05" db="EMBL/GenBank/DDBJ databases">
        <authorList>
            <person name="Lanie J.A."/>
            <person name="Ng W.-L."/>
            <person name="Kazmierczak K.M."/>
            <person name="Andrzejewski T.M."/>
            <person name="Davidsen T.M."/>
            <person name="Wayne K.J."/>
            <person name="Tettelin H."/>
            <person name="Glass J.I."/>
            <person name="Rusch D."/>
            <person name="Podicherti R."/>
            <person name="Tsui H.-C.T."/>
            <person name="Winkler M.E."/>
        </authorList>
    </citation>
    <scope>NUCLEOTIDE SEQUENCE</scope>
</reference>
<dbReference type="AlphaFoldDB" id="A0A382P2C8"/>
<sequence>MPRLENKIAVITGGAGGIGKAAGRLFAEEGAHVILVDLCEKALQDAVRSIDDENVSYAVADTTQPDQVESFVKAAVESHGGIDILIANAGIEGEINTIIDTPVEMFDKVMSVNVRGVWLGLKYVMPVMRERGGGSVVITSSTAGVRGSSGMSPYSTSKHAVIGMMRSAALEGASMGIRVNTVNPSPIQTRMMRSIEEQWVSGGRDGFSTIEEAQETVARGNPLRRYGEPEEVARLMMFLASDESSYCNGGVYMVDGGNTAGRI</sequence>
<evidence type="ECO:0008006" key="4">
    <source>
        <dbReference type="Google" id="ProtNLM"/>
    </source>
</evidence>